<name>A0A8S5Q9R8_9CAUD</name>
<protein>
    <submittedName>
        <fullName evidence="1">Uncharacterized protein</fullName>
    </submittedName>
</protein>
<evidence type="ECO:0000313" key="1">
    <source>
        <dbReference type="EMBL" id="DAE15501.1"/>
    </source>
</evidence>
<accession>A0A8S5Q9R8</accession>
<proteinExistence type="predicted"/>
<organism evidence="1">
    <name type="scientific">Podoviridae sp. ctZ5d16</name>
    <dbReference type="NCBI Taxonomy" id="2825257"/>
    <lineage>
        <taxon>Viruses</taxon>
        <taxon>Duplodnaviria</taxon>
        <taxon>Heunggongvirae</taxon>
        <taxon>Uroviricota</taxon>
        <taxon>Caudoviricetes</taxon>
    </lineage>
</organism>
<dbReference type="EMBL" id="BK015606">
    <property type="protein sequence ID" value="DAE15501.1"/>
    <property type="molecule type" value="Genomic_DNA"/>
</dbReference>
<reference evidence="1" key="1">
    <citation type="journal article" date="2021" name="Proc. Natl. Acad. Sci. U.S.A.">
        <title>A Catalog of Tens of Thousands of Viruses from Human Metagenomes Reveals Hidden Associations with Chronic Diseases.</title>
        <authorList>
            <person name="Tisza M.J."/>
            <person name="Buck C.B."/>
        </authorList>
    </citation>
    <scope>NUCLEOTIDE SEQUENCE</scope>
    <source>
        <strain evidence="1">CtZ5d16</strain>
    </source>
</reference>
<sequence length="71" mass="8245">MITSKQYTKEGEHMLKDFQITKEQQEDIGEMTNILILLPVPDREILMSNARVLKAREELAKKLESEEQKVG</sequence>